<feature type="transmembrane region" description="Helical" evidence="1">
    <location>
        <begin position="12"/>
        <end position="31"/>
    </location>
</feature>
<dbReference type="EMBL" id="AAMT01000039">
    <property type="protein sequence ID" value="EAQ10428.1"/>
    <property type="molecule type" value="Genomic_DNA"/>
</dbReference>
<dbReference type="RefSeq" id="WP_008329479.1">
    <property type="nucleotide sequence ID" value="NZ_CH902578.1"/>
</dbReference>
<dbReference type="Proteomes" id="UP000002931">
    <property type="component" value="Unassembled WGS sequence"/>
</dbReference>
<sequence length="104" mass="11425">MPKLISLYIRHVLIGFGLAAVFVAALLWMNVGNLWHLVSTSDVGIMAVIMLYFGNGIVFSGVQFAITIMRMGEDDEPRGGRRIPVATNIPARIEATANAPRKRQ</sequence>
<organism evidence="2 3">
    <name type="scientific">Maritimibacter alkaliphilus HTCC2654</name>
    <dbReference type="NCBI Taxonomy" id="314271"/>
    <lineage>
        <taxon>Bacteria</taxon>
        <taxon>Pseudomonadati</taxon>
        <taxon>Pseudomonadota</taxon>
        <taxon>Alphaproteobacteria</taxon>
        <taxon>Rhodobacterales</taxon>
        <taxon>Roseobacteraceae</taxon>
        <taxon>Maritimibacter</taxon>
    </lineage>
</organism>
<dbReference type="eggNOG" id="ENOG5032YDV">
    <property type="taxonomic scope" value="Bacteria"/>
</dbReference>
<dbReference type="OrthoDB" id="8115457at2"/>
<protein>
    <submittedName>
        <fullName evidence="2">Uncharacterized protein</fullName>
    </submittedName>
</protein>
<keyword evidence="3" id="KW-1185">Reference proteome</keyword>
<proteinExistence type="predicted"/>
<keyword evidence="1" id="KW-0472">Membrane</keyword>
<gene>
    <name evidence="2" type="ORF">RB2654_05495</name>
</gene>
<dbReference type="HOGENOM" id="CLU_155158_0_0_5"/>
<evidence type="ECO:0000256" key="1">
    <source>
        <dbReference type="SAM" id="Phobius"/>
    </source>
</evidence>
<accession>A3VMU8</accession>
<dbReference type="AlphaFoldDB" id="A3VMU8"/>
<evidence type="ECO:0000313" key="3">
    <source>
        <dbReference type="Proteomes" id="UP000002931"/>
    </source>
</evidence>
<feature type="transmembrane region" description="Helical" evidence="1">
    <location>
        <begin position="43"/>
        <end position="68"/>
    </location>
</feature>
<comment type="caution">
    <text evidence="2">The sequence shown here is derived from an EMBL/GenBank/DDBJ whole genome shotgun (WGS) entry which is preliminary data.</text>
</comment>
<reference evidence="2 3" key="1">
    <citation type="journal article" date="2010" name="J. Bacteriol.">
        <title>Genome sequences of Pelagibaca bermudensis HTCC2601T and Maritimibacter alkaliphilus HTCC2654T, the type strains of two marine Roseobacter genera.</title>
        <authorList>
            <person name="Thrash J.C."/>
            <person name="Cho J.C."/>
            <person name="Ferriera S."/>
            <person name="Johnson J."/>
            <person name="Vergin K.L."/>
            <person name="Giovannoni S.J."/>
        </authorList>
    </citation>
    <scope>NUCLEOTIDE SEQUENCE [LARGE SCALE GENOMIC DNA]</scope>
    <source>
        <strain evidence="2 3">HTCC2654</strain>
    </source>
</reference>
<keyword evidence="1" id="KW-0812">Transmembrane</keyword>
<keyword evidence="1" id="KW-1133">Transmembrane helix</keyword>
<name>A3VMU8_9RHOB</name>
<dbReference type="STRING" id="314271.RB2654_05495"/>
<evidence type="ECO:0000313" key="2">
    <source>
        <dbReference type="EMBL" id="EAQ10428.1"/>
    </source>
</evidence>